<dbReference type="InterPro" id="IPR017911">
    <property type="entry name" value="MacB-like_ATP-bd"/>
</dbReference>
<protein>
    <submittedName>
        <fullName evidence="8">ABC transporter, ATP-binding protein</fullName>
    </submittedName>
</protein>
<dbReference type="GO" id="GO:0016887">
    <property type="term" value="F:ATP hydrolysis activity"/>
    <property type="evidence" value="ECO:0007669"/>
    <property type="project" value="InterPro"/>
</dbReference>
<dbReference type="eggNOG" id="COG1136">
    <property type="taxonomic scope" value="Bacteria"/>
</dbReference>
<evidence type="ECO:0000256" key="1">
    <source>
        <dbReference type="ARBA" id="ARBA00022448"/>
    </source>
</evidence>
<dbReference type="InterPro" id="IPR017871">
    <property type="entry name" value="ABC_transporter-like_CS"/>
</dbReference>
<evidence type="ECO:0000256" key="5">
    <source>
        <dbReference type="ARBA" id="ARBA00038388"/>
    </source>
</evidence>
<name>B4RGT1_PHEZH</name>
<evidence type="ECO:0000256" key="4">
    <source>
        <dbReference type="ARBA" id="ARBA00022840"/>
    </source>
</evidence>
<dbReference type="PROSITE" id="PS00211">
    <property type="entry name" value="ABC_TRANSPORTER_1"/>
    <property type="match status" value="1"/>
</dbReference>
<dbReference type="AlphaFoldDB" id="B4RGT1"/>
<dbReference type="SUPFAM" id="SSF52540">
    <property type="entry name" value="P-loop containing nucleoside triphosphate hydrolases"/>
    <property type="match status" value="1"/>
</dbReference>
<dbReference type="FunFam" id="3.40.50.300:FF:000032">
    <property type="entry name" value="Export ABC transporter ATP-binding protein"/>
    <property type="match status" value="1"/>
</dbReference>
<dbReference type="KEGG" id="pzu:PHZ_c0883"/>
<keyword evidence="9" id="KW-1185">Reference proteome</keyword>
<feature type="region of interest" description="Disordered" evidence="6">
    <location>
        <begin position="1"/>
        <end position="23"/>
    </location>
</feature>
<dbReference type="PROSITE" id="PS50893">
    <property type="entry name" value="ABC_TRANSPORTER_2"/>
    <property type="match status" value="1"/>
</dbReference>
<dbReference type="InterPro" id="IPR027417">
    <property type="entry name" value="P-loop_NTPase"/>
</dbReference>
<dbReference type="STRING" id="450851.PHZ_c0883"/>
<evidence type="ECO:0000256" key="6">
    <source>
        <dbReference type="SAM" id="MobiDB-lite"/>
    </source>
</evidence>
<organism evidence="8 9">
    <name type="scientific">Phenylobacterium zucineum (strain HLK1)</name>
    <dbReference type="NCBI Taxonomy" id="450851"/>
    <lineage>
        <taxon>Bacteria</taxon>
        <taxon>Pseudomonadati</taxon>
        <taxon>Pseudomonadota</taxon>
        <taxon>Alphaproteobacteria</taxon>
        <taxon>Caulobacterales</taxon>
        <taxon>Caulobacteraceae</taxon>
        <taxon>Phenylobacterium</taxon>
    </lineage>
</organism>
<keyword evidence="3" id="KW-0547">Nucleotide-binding</keyword>
<reference evidence="8 9" key="1">
    <citation type="journal article" date="2008" name="BMC Genomics">
        <title>Complete genome of Phenylobacterium zucineum - a novel facultative intracellular bacterium isolated from human erythroleukemia cell line K562.</title>
        <authorList>
            <person name="Luo Y."/>
            <person name="Xu X."/>
            <person name="Ding Z."/>
            <person name="Liu Z."/>
            <person name="Zhang B."/>
            <person name="Yan Z."/>
            <person name="Sun J."/>
            <person name="Hu S."/>
            <person name="Hu X."/>
        </authorList>
    </citation>
    <scope>NUCLEOTIDE SEQUENCE [LARGE SCALE GENOMIC DNA]</scope>
    <source>
        <strain evidence="8 9">HLK1</strain>
    </source>
</reference>
<evidence type="ECO:0000313" key="9">
    <source>
        <dbReference type="Proteomes" id="UP000001868"/>
    </source>
</evidence>
<dbReference type="GO" id="GO:0022857">
    <property type="term" value="F:transmembrane transporter activity"/>
    <property type="evidence" value="ECO:0007669"/>
    <property type="project" value="UniProtKB-ARBA"/>
</dbReference>
<evidence type="ECO:0000256" key="3">
    <source>
        <dbReference type="ARBA" id="ARBA00022741"/>
    </source>
</evidence>
<feature type="region of interest" description="Disordered" evidence="6">
    <location>
        <begin position="249"/>
        <end position="271"/>
    </location>
</feature>
<dbReference type="HOGENOM" id="CLU_000604_1_22_5"/>
<keyword evidence="1" id="KW-0813">Transport</keyword>
<proteinExistence type="inferred from homology"/>
<dbReference type="PANTHER" id="PTHR24220:SF376">
    <property type="entry name" value="ABC TRANSPORTER"/>
    <property type="match status" value="1"/>
</dbReference>
<dbReference type="EMBL" id="CP000747">
    <property type="protein sequence ID" value="ACG77297.1"/>
    <property type="molecule type" value="Genomic_DNA"/>
</dbReference>
<dbReference type="Proteomes" id="UP000001868">
    <property type="component" value="Chromosome"/>
</dbReference>
<keyword evidence="4 8" id="KW-0067">ATP-binding</keyword>
<comment type="similarity">
    <text evidence="5">Belongs to the ABC transporter superfamily. Macrolide exporter (TC 3.A.1.122) family.</text>
</comment>
<dbReference type="SMART" id="SM00382">
    <property type="entry name" value="AAA"/>
    <property type="match status" value="1"/>
</dbReference>
<dbReference type="GO" id="GO:0005886">
    <property type="term" value="C:plasma membrane"/>
    <property type="evidence" value="ECO:0007669"/>
    <property type="project" value="TreeGrafter"/>
</dbReference>
<dbReference type="InterPro" id="IPR003439">
    <property type="entry name" value="ABC_transporter-like_ATP-bd"/>
</dbReference>
<dbReference type="InterPro" id="IPR015854">
    <property type="entry name" value="ABC_transpr_LolD-like"/>
</dbReference>
<dbReference type="PANTHER" id="PTHR24220">
    <property type="entry name" value="IMPORT ATP-BINDING PROTEIN"/>
    <property type="match status" value="1"/>
</dbReference>
<evidence type="ECO:0000313" key="8">
    <source>
        <dbReference type="EMBL" id="ACG77297.1"/>
    </source>
</evidence>
<gene>
    <name evidence="8" type="ordered locus">PHZ_c0883</name>
</gene>
<dbReference type="Gene3D" id="3.40.50.300">
    <property type="entry name" value="P-loop containing nucleotide triphosphate hydrolases"/>
    <property type="match status" value="1"/>
</dbReference>
<evidence type="ECO:0000259" key="7">
    <source>
        <dbReference type="PROSITE" id="PS50893"/>
    </source>
</evidence>
<accession>B4RGT1</accession>
<keyword evidence="2" id="KW-1003">Cell membrane</keyword>
<evidence type="ECO:0000256" key="2">
    <source>
        <dbReference type="ARBA" id="ARBA00022519"/>
    </source>
</evidence>
<keyword evidence="2" id="KW-0997">Cell inner membrane</keyword>
<sequence>MRLGPAGPGHPEEEPTCGPAAMSANPTAIEAHGVYKRFKTGRTHIEVLKRVDFDARHGEVTMVMGPSGSGKSTLVAALSGLLKPDEGQVRALDTDIWGLRSGKLDRFRLDHCGFIFQGFNLFSALTALQQVEIILKHQGHSKSVAREKAALALDEVGLGKRLHQRPAELSGGEKQRVAIARALAKDPRLVFADEPTSALDGENGQIVIRLLQRAAKQHGAAVICVTHDPRLEAYADRIIHLEDGQILEDRRAAEPAQSAADRRPEPALLGA</sequence>
<feature type="domain" description="ABC transporter" evidence="7">
    <location>
        <begin position="29"/>
        <end position="268"/>
    </location>
</feature>
<dbReference type="GO" id="GO:0005524">
    <property type="term" value="F:ATP binding"/>
    <property type="evidence" value="ECO:0007669"/>
    <property type="project" value="UniProtKB-KW"/>
</dbReference>
<dbReference type="GO" id="GO:0098796">
    <property type="term" value="C:membrane protein complex"/>
    <property type="evidence" value="ECO:0007669"/>
    <property type="project" value="UniProtKB-ARBA"/>
</dbReference>
<dbReference type="CDD" id="cd03255">
    <property type="entry name" value="ABC_MJ0796_LolCDE_FtsE"/>
    <property type="match status" value="1"/>
</dbReference>
<dbReference type="InterPro" id="IPR003593">
    <property type="entry name" value="AAA+_ATPase"/>
</dbReference>
<keyword evidence="2" id="KW-0472">Membrane</keyword>
<dbReference type="Pfam" id="PF00005">
    <property type="entry name" value="ABC_tran"/>
    <property type="match status" value="1"/>
</dbReference>